<dbReference type="CDD" id="cd11301">
    <property type="entry name" value="Fut1_Fut2_like"/>
    <property type="match status" value="1"/>
</dbReference>
<dbReference type="PANTHER" id="PTHR11927">
    <property type="entry name" value="GALACTOSIDE 2-L-FUCOSYLTRANSFERASE"/>
    <property type="match status" value="1"/>
</dbReference>
<evidence type="ECO:0000256" key="1">
    <source>
        <dbReference type="ARBA" id="ARBA00022676"/>
    </source>
</evidence>
<dbReference type="Pfam" id="PF01531">
    <property type="entry name" value="Glyco_transf_11"/>
    <property type="match status" value="1"/>
</dbReference>
<dbReference type="EMBL" id="JAZBJZ010000018">
    <property type="protein sequence ID" value="MEE3716421.1"/>
    <property type="molecule type" value="Genomic_DNA"/>
</dbReference>
<dbReference type="GO" id="GO:0005975">
    <property type="term" value="P:carbohydrate metabolic process"/>
    <property type="evidence" value="ECO:0007669"/>
    <property type="project" value="InterPro"/>
</dbReference>
<dbReference type="Proteomes" id="UP001333818">
    <property type="component" value="Unassembled WGS sequence"/>
</dbReference>
<keyword evidence="2" id="KW-0808">Transferase</keyword>
<dbReference type="RefSeq" id="WP_330482850.1">
    <property type="nucleotide sequence ID" value="NZ_JAZBJZ010000018.1"/>
</dbReference>
<accession>A0AAW9Q1C4</accession>
<gene>
    <name evidence="3" type="ORF">V2H45_06665</name>
</gene>
<dbReference type="PANTHER" id="PTHR11927:SF9">
    <property type="entry name" value="L-FUCOSYLTRANSFERASE"/>
    <property type="match status" value="1"/>
</dbReference>
<sequence>MPVITMSSLGKYGRFGNQIFQYAFLKILARDRQMDVEVPADWIGRYLFACQDPAITRSLPLVEQSSEDFRKERLLNRTLENVNLRGYFQYHTSFYTPYRDFFRSLFQPSPAIAAEMKKAVDTLRSRGNTIVGLHLRRGDYGYSYFFIAPNQWYLDWLDRIWDGLDRPVLFIASDEPEKVVGDFARFNPVTTQDLGVSIPQASFYLDFYLLSCCDLLAISNSSFSFAAAMLNERGTSFMRPSLLADGLIAFNPWDDEPILRDRTVEERIGNFFAPTTSTLSQKSSSQSELSIHFFTVILEPLPFLRFHLEVFRRLDFVWHWHLIDGMDGTSKEFLHDLEQLVDSEPNRITLYQPKGGIWQDALAMHNACLDNLPRECLLWQIDPQEFWTSEQIETAREMFAENPERTAAFYWCWFFVSDRLVITTTYCYGQHPEREWLRTWRFQPQMHFIAVDPPVLVQSLPDGTLQDVGRIAPFLHADTEQQGLVFQRFAFVCPEQLLSLEQRGYLNALAEWENLQRQSESPLLLRDYFSWVTDDASVDLIENYGVEPLIQKDEQTGEWYSLLMPAREERPKLSWLMVPDWTQPTEFEDALMEVLTNVLSHPQSDRIGLVFYAKESDLEVAESILGESFMQLILQAEDSFEREPQVEVISPQTISDWQELLASVKGRILLEGCEDSKAIAEFGLGDLPSCAIATLNFEFHQAIAQMDDRVVSSKLNAP</sequence>
<dbReference type="InterPro" id="IPR002516">
    <property type="entry name" value="Glyco_trans_11"/>
</dbReference>
<dbReference type="Gene3D" id="3.40.50.11350">
    <property type="match status" value="1"/>
</dbReference>
<keyword evidence="1" id="KW-0328">Glycosyltransferase</keyword>
<dbReference type="GO" id="GO:0016020">
    <property type="term" value="C:membrane"/>
    <property type="evidence" value="ECO:0007669"/>
    <property type="project" value="InterPro"/>
</dbReference>
<proteinExistence type="predicted"/>
<organism evidence="3 4">
    <name type="scientific">Tumidithrix elongata BACA0141</name>
    <dbReference type="NCBI Taxonomy" id="2716417"/>
    <lineage>
        <taxon>Bacteria</taxon>
        <taxon>Bacillati</taxon>
        <taxon>Cyanobacteriota</taxon>
        <taxon>Cyanophyceae</taxon>
        <taxon>Pseudanabaenales</taxon>
        <taxon>Pseudanabaenaceae</taxon>
        <taxon>Tumidithrix</taxon>
        <taxon>Tumidithrix elongata</taxon>
    </lineage>
</organism>
<protein>
    <submittedName>
        <fullName evidence="3">Alpha-1,2-fucosyltransferase</fullName>
    </submittedName>
</protein>
<name>A0AAW9Q1C4_9CYAN</name>
<dbReference type="AlphaFoldDB" id="A0AAW9Q1C4"/>
<comment type="caution">
    <text evidence="3">The sequence shown here is derived from an EMBL/GenBank/DDBJ whole genome shotgun (WGS) entry which is preliminary data.</text>
</comment>
<evidence type="ECO:0000256" key="2">
    <source>
        <dbReference type="ARBA" id="ARBA00022679"/>
    </source>
</evidence>
<evidence type="ECO:0000313" key="3">
    <source>
        <dbReference type="EMBL" id="MEE3716421.1"/>
    </source>
</evidence>
<keyword evidence="4" id="KW-1185">Reference proteome</keyword>
<dbReference type="GO" id="GO:0008107">
    <property type="term" value="F:galactoside 2-alpha-L-fucosyltransferase activity"/>
    <property type="evidence" value="ECO:0007669"/>
    <property type="project" value="InterPro"/>
</dbReference>
<evidence type="ECO:0000313" key="4">
    <source>
        <dbReference type="Proteomes" id="UP001333818"/>
    </source>
</evidence>
<reference evidence="3" key="1">
    <citation type="submission" date="2024-01" db="EMBL/GenBank/DDBJ databases">
        <title>Bank of Algae and Cyanobacteria of the Azores (BACA) strain genomes.</title>
        <authorList>
            <person name="Luz R."/>
            <person name="Cordeiro R."/>
            <person name="Fonseca A."/>
            <person name="Goncalves V."/>
        </authorList>
    </citation>
    <scope>NUCLEOTIDE SEQUENCE</scope>
    <source>
        <strain evidence="3">BACA0141</strain>
    </source>
</reference>